<dbReference type="KEGG" id="eiv:EIN_188830"/>
<dbReference type="Gene3D" id="1.20.5.4820">
    <property type="match status" value="1"/>
</dbReference>
<dbReference type="EMBL" id="KB206371">
    <property type="protein sequence ID" value="ELP92409.1"/>
    <property type="molecule type" value="Genomic_DNA"/>
</dbReference>
<dbReference type="RefSeq" id="XP_004259180.1">
    <property type="nucleotide sequence ID" value="XM_004259132.1"/>
</dbReference>
<proteinExistence type="predicted"/>
<keyword evidence="3" id="KW-1185">Reference proteome</keyword>
<organism evidence="2 3">
    <name type="scientific">Entamoeba invadens IP1</name>
    <dbReference type="NCBI Taxonomy" id="370355"/>
    <lineage>
        <taxon>Eukaryota</taxon>
        <taxon>Amoebozoa</taxon>
        <taxon>Evosea</taxon>
        <taxon>Archamoebae</taxon>
        <taxon>Mastigamoebida</taxon>
        <taxon>Entamoebidae</taxon>
        <taxon>Entamoeba</taxon>
    </lineage>
</organism>
<sequence length="343" mass="39073">MTASGVTSDAIPVVKDLMKQICEKYKKDGKPRVYTVEFRFGKIKIFFKVGVLAEIEEIRENRVTELVGGLHMCAKAFAQRKLIEQKRNEHIAITAMKTPFTLGTNSEIGRRFDEELAAKDKEIETVKKKLAEEIAKREAAEKALSEMKIKNVDLEALVQEFKKDIESKKIALDKADMKSRKDQKHIEELQGNIKRGMEDLSKLTNEYKKLEADNQRLQDEITEHKATIAKKDCVITELNKDIEDEEGEISDLKKKLVAEGDNSKDLETQLRMKRDNKIVDLEKAVAALKDQNTQLDAAKKDIKKWSVEDASKIENNKSHIKALEVQKKMALDDKAEAEKTTAD</sequence>
<evidence type="ECO:0000313" key="2">
    <source>
        <dbReference type="EMBL" id="ELP92409.1"/>
    </source>
</evidence>
<dbReference type="GeneID" id="14891388"/>
<dbReference type="VEuPathDB" id="AmoebaDB:EIN_188830"/>
<dbReference type="AlphaFoldDB" id="L7FNR3"/>
<evidence type="ECO:0000256" key="1">
    <source>
        <dbReference type="SAM" id="Coils"/>
    </source>
</evidence>
<feature type="coiled-coil region" evidence="1">
    <location>
        <begin position="116"/>
        <end position="340"/>
    </location>
</feature>
<protein>
    <submittedName>
        <fullName evidence="2">Myosin-6, putative</fullName>
    </submittedName>
</protein>
<accession>L7FNR3</accession>
<evidence type="ECO:0000313" key="3">
    <source>
        <dbReference type="Proteomes" id="UP000014680"/>
    </source>
</evidence>
<reference evidence="2 3" key="1">
    <citation type="submission" date="2012-10" db="EMBL/GenBank/DDBJ databases">
        <authorList>
            <person name="Zafar N."/>
            <person name="Inman J."/>
            <person name="Hall N."/>
            <person name="Lorenzi H."/>
            <person name="Caler E."/>
        </authorList>
    </citation>
    <scope>NUCLEOTIDE SEQUENCE [LARGE SCALE GENOMIC DNA]</scope>
    <source>
        <strain evidence="2 3">IP1</strain>
    </source>
</reference>
<dbReference type="Proteomes" id="UP000014680">
    <property type="component" value="Unassembled WGS sequence"/>
</dbReference>
<name>L7FNR3_ENTIV</name>
<keyword evidence="1" id="KW-0175">Coiled coil</keyword>
<gene>
    <name evidence="2" type="ORF">EIN_188830</name>
</gene>
<dbReference type="Gene3D" id="1.10.287.1490">
    <property type="match status" value="1"/>
</dbReference>